<dbReference type="Proteomes" id="UP000186851">
    <property type="component" value="Chromosome"/>
</dbReference>
<dbReference type="InterPro" id="IPR002815">
    <property type="entry name" value="Spo11/TopoVI_A"/>
</dbReference>
<accession>A0AAF0D3J7</accession>
<proteinExistence type="predicted"/>
<dbReference type="KEGG" id="oyw:OdinLCB4_003690"/>
<dbReference type="GO" id="GO:0003918">
    <property type="term" value="F:DNA topoisomerase type II (double strand cut, ATP-hydrolyzing) activity"/>
    <property type="evidence" value="ECO:0007669"/>
    <property type="project" value="InterPro"/>
</dbReference>
<protein>
    <recommendedName>
        <fullName evidence="1">Topoisomerase 6 subunit A/Spo11 TOPRIM domain-containing protein</fullName>
    </recommendedName>
</protein>
<evidence type="ECO:0000313" key="3">
    <source>
        <dbReference type="Proteomes" id="UP000186851"/>
    </source>
</evidence>
<dbReference type="GO" id="GO:0003677">
    <property type="term" value="F:DNA binding"/>
    <property type="evidence" value="ECO:0007669"/>
    <property type="project" value="InterPro"/>
</dbReference>
<dbReference type="AlphaFoldDB" id="A0AAF0D3J7"/>
<dbReference type="PANTHER" id="PTHR10848">
    <property type="entry name" value="MEIOTIC RECOMBINATION PROTEIN SPO11"/>
    <property type="match status" value="1"/>
</dbReference>
<dbReference type="SUPFAM" id="SSF56726">
    <property type="entry name" value="DNA topoisomerase IV, alpha subunit"/>
    <property type="match status" value="1"/>
</dbReference>
<dbReference type="GO" id="GO:0005694">
    <property type="term" value="C:chromosome"/>
    <property type="evidence" value="ECO:0007669"/>
    <property type="project" value="InterPro"/>
</dbReference>
<dbReference type="Gene3D" id="3.40.1360.10">
    <property type="match status" value="1"/>
</dbReference>
<dbReference type="InterPro" id="IPR036078">
    <property type="entry name" value="Spo11/TopoVI_A_sf"/>
</dbReference>
<dbReference type="EMBL" id="CP091871">
    <property type="protein sequence ID" value="WEU41014.1"/>
    <property type="molecule type" value="Genomic_DNA"/>
</dbReference>
<sequence length="320" mass="37462">MQFFPGTKEAWLTVVKEKVTELIDRIIRGDYYLPDSLKNIDKRKIIYVLEFILEIIRVNRNAVLEDIIYSPKARGVYKISDREELENILIYLEGVFQAPREDFMLFEDIPTPVYGPLKIEYFSPSTSSERVVKLNDRKRIRFLDPLSYKLNFLECKADKVLVTGFNFENLIEREVSERLNCILIGLGTHIPRSTRYLLRRLNLELNLPVYILTDATPLGLLQCIDLIKGSSERVPSFLQKFIVSHAMWVGVSIGDILEEYQLSPLNENDFKILEKIKENNLALLQPYKQELQIYYERKVKSEYELLKDLDIVKYISAKIP</sequence>
<evidence type="ECO:0000313" key="2">
    <source>
        <dbReference type="EMBL" id="WEU41014.1"/>
    </source>
</evidence>
<evidence type="ECO:0000259" key="1">
    <source>
        <dbReference type="Pfam" id="PF21180"/>
    </source>
</evidence>
<dbReference type="PANTHER" id="PTHR10848:SF0">
    <property type="entry name" value="MEIOTIC RECOMBINATION PROTEIN SPO11"/>
    <property type="match status" value="1"/>
</dbReference>
<dbReference type="InterPro" id="IPR034136">
    <property type="entry name" value="TOPRIM_Topo6A/Spo11"/>
</dbReference>
<feature type="domain" description="Topoisomerase 6 subunit A/Spo11 TOPRIM" evidence="1">
    <location>
        <begin position="167"/>
        <end position="311"/>
    </location>
</feature>
<gene>
    <name evidence="2" type="ORF">OdinLCB4_003690</name>
</gene>
<reference evidence="2" key="2">
    <citation type="journal article" date="2022" name="Nat. Microbiol.">
        <title>A closed Candidatus Odinarchaeum chromosome exposes Asgard archaeal viruses.</title>
        <authorList>
            <person name="Tamarit D."/>
            <person name="Caceres E.F."/>
            <person name="Krupovic M."/>
            <person name="Nijland R."/>
            <person name="Eme L."/>
            <person name="Robinson N.P."/>
            <person name="Ettema T.J.G."/>
        </authorList>
    </citation>
    <scope>NUCLEOTIDE SEQUENCE</scope>
    <source>
        <strain evidence="2">LCB_4</strain>
    </source>
</reference>
<organism evidence="2 3">
    <name type="scientific">Odinarchaeota yellowstonii (strain LCB_4)</name>
    <dbReference type="NCBI Taxonomy" id="1841599"/>
    <lineage>
        <taxon>Archaea</taxon>
        <taxon>Promethearchaeati</taxon>
        <taxon>Candidatus Odinarchaeota</taxon>
        <taxon>Candidatus Odinarchaeia</taxon>
        <taxon>Candidatus Odinarchaeales</taxon>
        <taxon>Candidatus Odinarchaeaceae</taxon>
        <taxon>Candidatus Odinarchaeum</taxon>
    </lineage>
</organism>
<reference evidence="2" key="1">
    <citation type="journal article" date="2017" name="Nature">
        <title>Asgard archaea illuminate the origin of eukaryotic cellular complexity.</title>
        <authorList>
            <person name="Zaremba-Niedzwiedzka K."/>
            <person name="Caceres E.F."/>
            <person name="Saw J.H."/>
            <person name="Backstrom D."/>
            <person name="Juzokaite L."/>
            <person name="Vancaester E."/>
            <person name="Seitz K.W."/>
            <person name="Anantharaman K."/>
            <person name="Starnawski P."/>
            <person name="Kjeldsen K.U."/>
            <person name="Scott M.B."/>
            <person name="Nunoura T."/>
            <person name="Banfield J.F."/>
            <person name="Schramm A."/>
            <person name="Baker B.J."/>
            <person name="Spang A."/>
            <person name="Ettema T.J.G."/>
        </authorList>
    </citation>
    <scope>NUCLEOTIDE SEQUENCE</scope>
    <source>
        <strain evidence="2">LCB_4</strain>
    </source>
</reference>
<name>A0AAF0D3J7_ODILC</name>
<dbReference type="Pfam" id="PF21180">
    <property type="entry name" value="TOP6A-Spo11_Toprim"/>
    <property type="match status" value="1"/>
</dbReference>